<accession>A0A381R3C4</accession>
<dbReference type="InterPro" id="IPR020936">
    <property type="entry name" value="TrhO"/>
</dbReference>
<dbReference type="GO" id="GO:0016491">
    <property type="term" value="F:oxidoreductase activity"/>
    <property type="evidence" value="ECO:0007669"/>
    <property type="project" value="UniProtKB-KW"/>
</dbReference>
<dbReference type="InterPro" id="IPR022111">
    <property type="entry name" value="Rhodanese_C"/>
</dbReference>
<dbReference type="GO" id="GO:0008033">
    <property type="term" value="P:tRNA processing"/>
    <property type="evidence" value="ECO:0007669"/>
    <property type="project" value="UniProtKB-KW"/>
</dbReference>
<dbReference type="Pfam" id="PF12368">
    <property type="entry name" value="Rhodanese_C"/>
    <property type="match status" value="1"/>
</dbReference>
<dbReference type="SMART" id="SM00450">
    <property type="entry name" value="RHOD"/>
    <property type="match status" value="1"/>
</dbReference>
<evidence type="ECO:0000313" key="5">
    <source>
        <dbReference type="EMBL" id="SUZ86202.1"/>
    </source>
</evidence>
<dbReference type="HAMAP" id="MF_00469">
    <property type="entry name" value="TrhO"/>
    <property type="match status" value="1"/>
</dbReference>
<proteinExistence type="inferred from homology"/>
<evidence type="ECO:0000256" key="1">
    <source>
        <dbReference type="ARBA" id="ARBA00022694"/>
    </source>
</evidence>
<evidence type="ECO:0000256" key="2">
    <source>
        <dbReference type="ARBA" id="ARBA00023002"/>
    </source>
</evidence>
<comment type="function">
    <text evidence="3">Catalyzes oxygen-dependent 5-hydroxyuridine (ho5U) modification at position 34 in tRNAs, the first step in 5-carboxymethoxyuridine (cmo5U) biosynthesis. May be part of an alternate pathway, which is able to bypass cmo5U biogenesis in a subset of tRNAs under aerobic conditions.</text>
</comment>
<dbReference type="Gene3D" id="3.40.250.10">
    <property type="entry name" value="Rhodanese-like domain"/>
    <property type="match status" value="1"/>
</dbReference>
<reference evidence="5" key="1">
    <citation type="submission" date="2018-05" db="EMBL/GenBank/DDBJ databases">
        <authorList>
            <person name="Lanie J.A."/>
            <person name="Ng W.-L."/>
            <person name="Kazmierczak K.M."/>
            <person name="Andrzejewski T.M."/>
            <person name="Davidsen T.M."/>
            <person name="Wayne K.J."/>
            <person name="Tettelin H."/>
            <person name="Glass J.I."/>
            <person name="Rusch D."/>
            <person name="Podicherti R."/>
            <person name="Tsui H.-C.T."/>
            <person name="Winkler M.E."/>
        </authorList>
    </citation>
    <scope>NUCLEOTIDE SEQUENCE</scope>
</reference>
<dbReference type="AlphaFoldDB" id="A0A381R3C4"/>
<dbReference type="InterPro" id="IPR001763">
    <property type="entry name" value="Rhodanese-like_dom"/>
</dbReference>
<dbReference type="InterPro" id="IPR040503">
    <property type="entry name" value="TRHO_N"/>
</dbReference>
<name>A0A381R3C4_9ZZZZ</name>
<feature type="domain" description="Rhodanese" evidence="4">
    <location>
        <begin position="141"/>
        <end position="231"/>
    </location>
</feature>
<organism evidence="5">
    <name type="scientific">marine metagenome</name>
    <dbReference type="NCBI Taxonomy" id="408172"/>
    <lineage>
        <taxon>unclassified sequences</taxon>
        <taxon>metagenomes</taxon>
        <taxon>ecological metagenomes</taxon>
    </lineage>
</organism>
<keyword evidence="1" id="KW-0819">tRNA processing</keyword>
<dbReference type="PANTHER" id="PTHR43846:SF1">
    <property type="entry name" value="TRNA URIDINE(34) HYDROXYLASE"/>
    <property type="match status" value="1"/>
</dbReference>
<dbReference type="EMBL" id="UINC01001670">
    <property type="protein sequence ID" value="SUZ86202.1"/>
    <property type="molecule type" value="Genomic_DNA"/>
</dbReference>
<dbReference type="SUPFAM" id="SSF52821">
    <property type="entry name" value="Rhodanese/Cell cycle control phosphatase"/>
    <property type="match status" value="1"/>
</dbReference>
<dbReference type="NCBIfam" id="NF001133">
    <property type="entry name" value="PRK00142.1-1"/>
    <property type="match status" value="1"/>
</dbReference>
<dbReference type="PROSITE" id="PS50206">
    <property type="entry name" value="RHODANESE_3"/>
    <property type="match status" value="1"/>
</dbReference>
<dbReference type="Gene3D" id="3.30.70.100">
    <property type="match status" value="1"/>
</dbReference>
<dbReference type="Pfam" id="PF17773">
    <property type="entry name" value="UPF0176_N"/>
    <property type="match status" value="1"/>
</dbReference>
<dbReference type="PANTHER" id="PTHR43846">
    <property type="entry name" value="UPF0176 PROTEIN YCEA"/>
    <property type="match status" value="1"/>
</dbReference>
<evidence type="ECO:0000256" key="3">
    <source>
        <dbReference type="ARBA" id="ARBA00045625"/>
    </source>
</evidence>
<dbReference type="InterPro" id="IPR036873">
    <property type="entry name" value="Rhodanese-like_dom_sf"/>
</dbReference>
<keyword evidence="2" id="KW-0560">Oxidoreductase</keyword>
<protein>
    <recommendedName>
        <fullName evidence="4">Rhodanese domain-containing protein</fullName>
    </recommendedName>
</protein>
<sequence length="345" mass="39607">MFNKKSKFELKKDLEKESFQRITCSFYRYCAIDHPEALRNQLYQDLSNLKILGRVYVAQEGINAQISVPDHKWDGFKDYTNASSILKGIKLKKAVQEGLSFLKLTIKVKEEIVAYNLPQDTYDMNKVGKHLSAKEFNASIDQNDAVVVDIRNYYESEVGKFEGAITPDVDRSKELLPEVAKLLADKKDKKLHLYCTGGIRCEKASSYLLKQGFKEVYQLDGGIVQYAHDIKKENLPSKFIGKNFVFDNRLGEKVTDHVIGKCHQCRQKADSHTNCANDACHILFIQCEDCANKYDKCCSDNCRDFAQLDMKTQKELRKDVTKTVSSGKLSSKIKPKLYKLFNYWK</sequence>
<evidence type="ECO:0000259" key="4">
    <source>
        <dbReference type="PROSITE" id="PS50206"/>
    </source>
</evidence>
<dbReference type="Pfam" id="PF00581">
    <property type="entry name" value="Rhodanese"/>
    <property type="match status" value="1"/>
</dbReference>
<gene>
    <name evidence="5" type="ORF">METZ01_LOCUS39056</name>
</gene>